<dbReference type="PANTHER" id="PTHR32089:SF112">
    <property type="entry name" value="LYSOZYME-LIKE PROTEIN-RELATED"/>
    <property type="match status" value="1"/>
</dbReference>
<dbReference type="SUPFAM" id="SSF58104">
    <property type="entry name" value="Methyl-accepting chemotaxis protein (MCP) signaling domain"/>
    <property type="match status" value="1"/>
</dbReference>
<evidence type="ECO:0000313" key="7">
    <source>
        <dbReference type="EMBL" id="TDT68065.1"/>
    </source>
</evidence>
<keyword evidence="4" id="KW-0472">Membrane</keyword>
<keyword evidence="1 3" id="KW-0807">Transducer</keyword>
<keyword evidence="4" id="KW-1133">Transmembrane helix</keyword>
<dbReference type="EMBL" id="SOBG01000008">
    <property type="protein sequence ID" value="TDT68065.1"/>
    <property type="molecule type" value="Genomic_DNA"/>
</dbReference>
<dbReference type="PROSITE" id="PS50111">
    <property type="entry name" value="CHEMOTAXIS_TRANSDUC_2"/>
    <property type="match status" value="1"/>
</dbReference>
<dbReference type="SMART" id="SM00304">
    <property type="entry name" value="HAMP"/>
    <property type="match status" value="1"/>
</dbReference>
<comment type="caution">
    <text evidence="7">The sequence shown here is derived from an EMBL/GenBank/DDBJ whole genome shotgun (WGS) entry which is preliminary data.</text>
</comment>
<dbReference type="PROSITE" id="PS50885">
    <property type="entry name" value="HAMP"/>
    <property type="match status" value="1"/>
</dbReference>
<gene>
    <name evidence="7" type="ORF">EV215_1786</name>
</gene>
<sequence length="610" mass="68391">MKISTKLFIGFLFIFLGLAGISYNLSVNTKLFAEKGDEINQNVETLKQISNESIEVKKIQDSLIKLFASANEFIYIENKEEKNRLIKKLKKNIDNVYKVSDSLGLKGTLDLVIKSLRKNVDVLIEKKEKELEIRNEIFLLNEELKKVINDGNINKSKELINILEEKNKEFMKILGEEKYTYLGKVAISMDSVYNSLAPYVDKKNKENSWTIDNVKSISEGNVELIKSVAIRNRVYIIVIVLFSILVFIILVRSIAKPLKNLTTVGKKLSDLDLTVVFPKKIEKNETGVLTLSFKTMVDTLKETIAEIKEVSKNVKHQSGNISDSALKTAATTEELSATINNISDSVSVSFNNLHEVDNKVKAISENAQGMLSLVDNISTNNSLVLEETLSEKKNLLKTLEKISLIGEDIKNSAKEINILKELSSEIHVFINKIYKVTEQTNMLALNAAIEASRAGEAGKGFAVVAEEIRKLANTSRETAEDIEGKINHITEKIDETVNISNQNVEKLSETNEEVNSVSSTIEKIVSSFETLINDLNDIHLGISNQTEDLRQLLNNSNEITNSFEEINTRVKEIDDAVMSTSEVINTLGEGATELTETSNHLDNMLHRFKQ</sequence>
<proteinExistence type="inferred from homology"/>
<dbReference type="Pfam" id="PF00015">
    <property type="entry name" value="MCPsignal"/>
    <property type="match status" value="1"/>
</dbReference>
<dbReference type="Proteomes" id="UP000294678">
    <property type="component" value="Unassembled WGS sequence"/>
</dbReference>
<evidence type="ECO:0000256" key="2">
    <source>
        <dbReference type="ARBA" id="ARBA00029447"/>
    </source>
</evidence>
<dbReference type="AlphaFoldDB" id="A0AA46DXF0"/>
<dbReference type="Gene3D" id="1.10.287.950">
    <property type="entry name" value="Methyl-accepting chemotaxis protein"/>
    <property type="match status" value="1"/>
</dbReference>
<organism evidence="7 8">
    <name type="scientific">Hypnocyclicus thermotrophus</name>
    <dbReference type="NCBI Taxonomy" id="1627895"/>
    <lineage>
        <taxon>Bacteria</taxon>
        <taxon>Fusobacteriati</taxon>
        <taxon>Fusobacteriota</taxon>
        <taxon>Fusobacteriia</taxon>
        <taxon>Fusobacteriales</taxon>
        <taxon>Fusobacteriaceae</taxon>
        <taxon>Hypnocyclicus</taxon>
    </lineage>
</organism>
<dbReference type="GO" id="GO:0007165">
    <property type="term" value="P:signal transduction"/>
    <property type="evidence" value="ECO:0007669"/>
    <property type="project" value="UniProtKB-KW"/>
</dbReference>
<reference evidence="7 8" key="1">
    <citation type="submission" date="2019-03" db="EMBL/GenBank/DDBJ databases">
        <title>Genomic Encyclopedia of Type Strains, Phase IV (KMG-IV): sequencing the most valuable type-strain genomes for metagenomic binning, comparative biology and taxonomic classification.</title>
        <authorList>
            <person name="Goeker M."/>
        </authorList>
    </citation>
    <scope>NUCLEOTIDE SEQUENCE [LARGE SCALE GENOMIC DNA]</scope>
    <source>
        <strain evidence="7 8">DSM 100055</strain>
    </source>
</reference>
<evidence type="ECO:0000313" key="8">
    <source>
        <dbReference type="Proteomes" id="UP000294678"/>
    </source>
</evidence>
<feature type="transmembrane region" description="Helical" evidence="4">
    <location>
        <begin position="234"/>
        <end position="251"/>
    </location>
</feature>
<dbReference type="InterPro" id="IPR003660">
    <property type="entry name" value="HAMP_dom"/>
</dbReference>
<feature type="domain" description="HAMP" evidence="6">
    <location>
        <begin position="252"/>
        <end position="305"/>
    </location>
</feature>
<dbReference type="SMART" id="SM00283">
    <property type="entry name" value="MA"/>
    <property type="match status" value="1"/>
</dbReference>
<feature type="domain" description="Methyl-accepting transducer" evidence="5">
    <location>
        <begin position="324"/>
        <end position="574"/>
    </location>
</feature>
<evidence type="ECO:0000259" key="5">
    <source>
        <dbReference type="PROSITE" id="PS50111"/>
    </source>
</evidence>
<comment type="similarity">
    <text evidence="2">Belongs to the methyl-accepting chemotaxis (MCP) protein family.</text>
</comment>
<evidence type="ECO:0000256" key="1">
    <source>
        <dbReference type="ARBA" id="ARBA00023224"/>
    </source>
</evidence>
<dbReference type="RefSeq" id="WP_134113650.1">
    <property type="nucleotide sequence ID" value="NZ_SOBG01000008.1"/>
</dbReference>
<evidence type="ECO:0000256" key="3">
    <source>
        <dbReference type="PROSITE-ProRule" id="PRU00284"/>
    </source>
</evidence>
<evidence type="ECO:0000256" key="4">
    <source>
        <dbReference type="SAM" id="Phobius"/>
    </source>
</evidence>
<accession>A0AA46DXF0</accession>
<evidence type="ECO:0000259" key="6">
    <source>
        <dbReference type="PROSITE" id="PS50885"/>
    </source>
</evidence>
<dbReference type="Pfam" id="PF00672">
    <property type="entry name" value="HAMP"/>
    <property type="match status" value="1"/>
</dbReference>
<dbReference type="InterPro" id="IPR004089">
    <property type="entry name" value="MCPsignal_dom"/>
</dbReference>
<dbReference type="GO" id="GO:0016020">
    <property type="term" value="C:membrane"/>
    <property type="evidence" value="ECO:0007669"/>
    <property type="project" value="InterPro"/>
</dbReference>
<keyword evidence="4" id="KW-0812">Transmembrane</keyword>
<keyword evidence="8" id="KW-1185">Reference proteome</keyword>
<name>A0AA46DXF0_9FUSO</name>
<dbReference type="PANTHER" id="PTHR32089">
    <property type="entry name" value="METHYL-ACCEPTING CHEMOTAXIS PROTEIN MCPB"/>
    <property type="match status" value="1"/>
</dbReference>
<protein>
    <submittedName>
        <fullName evidence="7">Methyl-accepting chemotaxis protein</fullName>
    </submittedName>
</protein>